<reference evidence="3" key="1">
    <citation type="submission" date="2019-11" db="EMBL/GenBank/DDBJ databases">
        <authorList>
            <person name="Feng L."/>
        </authorList>
    </citation>
    <scope>NUCLEOTIDE SEQUENCE</scope>
    <source>
        <strain evidence="3">PclaraLFYP37</strain>
    </source>
</reference>
<evidence type="ECO:0000259" key="2">
    <source>
        <dbReference type="Pfam" id="PF14297"/>
    </source>
</evidence>
<dbReference type="InterPro" id="IPR025400">
    <property type="entry name" value="Lin1244/Lin1753-like_N"/>
</dbReference>
<evidence type="ECO:0000313" key="3">
    <source>
        <dbReference type="EMBL" id="VYU43904.1"/>
    </source>
</evidence>
<accession>A0A6N3EVN5</accession>
<sequence length="286" mass="32959">MARPTKQGLEYFSFDTDFFSDVKIRRISRACGPASTSILICLLCNIYRDKGYYITWDENLPFVVADTIGTTEGAVEEVVKKAIQVGFFNKEMFDKYKILTSNGIQNRFKSAVTRREEIEYVVDYLVSECKNKVIAYKNEVIDDRSTQSKVKVKRKKTKETSTDVEAKKAEQARKLAAAKAATLSRKDAFYKSLVPYVERYGRDMVRDFFDYWSEMNKSETKMRFEQQTTWEVGKRLATWEKREKINGKPNYSVQPTGTYTCGRTSQDKAASRQSLENLADAILGQH</sequence>
<dbReference type="PANTHER" id="PTHR39196:SF1">
    <property type="entry name" value="PRIMOSOME, DNAD SUBUNIT"/>
    <property type="match status" value="1"/>
</dbReference>
<dbReference type="PANTHER" id="PTHR39196">
    <property type="entry name" value="PRIMOSOME, DNAD SUBUNIT"/>
    <property type="match status" value="1"/>
</dbReference>
<dbReference type="RefSeq" id="WP_412443025.1">
    <property type="nucleotide sequence ID" value="NZ_CACRUT010000016.1"/>
</dbReference>
<dbReference type="AlphaFoldDB" id="A0A6N3EVN5"/>
<feature type="compositionally biased region" description="Polar residues" evidence="1">
    <location>
        <begin position="249"/>
        <end position="264"/>
    </location>
</feature>
<name>A0A6N3EVN5_9BACT</name>
<dbReference type="EMBL" id="CACRUT010000016">
    <property type="protein sequence ID" value="VYU43904.1"/>
    <property type="molecule type" value="Genomic_DNA"/>
</dbReference>
<proteinExistence type="predicted"/>
<evidence type="ECO:0000256" key="1">
    <source>
        <dbReference type="SAM" id="MobiDB-lite"/>
    </source>
</evidence>
<feature type="region of interest" description="Disordered" evidence="1">
    <location>
        <begin position="247"/>
        <end position="267"/>
    </location>
</feature>
<dbReference type="Pfam" id="PF14297">
    <property type="entry name" value="Lin1244_N"/>
    <property type="match status" value="1"/>
</dbReference>
<feature type="domain" description="Lin1244/Lin1753-like N-terminal" evidence="2">
    <location>
        <begin position="11"/>
        <end position="104"/>
    </location>
</feature>
<gene>
    <name evidence="3" type="ORF">PCLFYP37_02901</name>
</gene>
<organism evidence="3">
    <name type="scientific">Paraprevotella clara</name>
    <dbReference type="NCBI Taxonomy" id="454154"/>
    <lineage>
        <taxon>Bacteria</taxon>
        <taxon>Pseudomonadati</taxon>
        <taxon>Bacteroidota</taxon>
        <taxon>Bacteroidia</taxon>
        <taxon>Bacteroidales</taxon>
        <taxon>Prevotellaceae</taxon>
        <taxon>Paraprevotella</taxon>
    </lineage>
</organism>
<protein>
    <recommendedName>
        <fullName evidence="2">Lin1244/Lin1753-like N-terminal domain-containing protein</fullName>
    </recommendedName>
</protein>